<accession>A0ABV2AT87</accession>
<organism evidence="2 3">
    <name type="scientific">Bonamia ostreae</name>
    <dbReference type="NCBI Taxonomy" id="126728"/>
    <lineage>
        <taxon>Eukaryota</taxon>
        <taxon>Sar</taxon>
        <taxon>Rhizaria</taxon>
        <taxon>Endomyxa</taxon>
        <taxon>Ascetosporea</taxon>
        <taxon>Haplosporida</taxon>
        <taxon>Bonamia</taxon>
    </lineage>
</organism>
<protein>
    <submittedName>
        <fullName evidence="2">Uncharacterized protein</fullName>
    </submittedName>
</protein>
<sequence>MAETTETLKSIENKTIHLEHKKTKNKNFLAPLQRRLFADDSSDNKRDEKFYFDKKSKNKLGEKTKQKNYFDKTKQKRTAKCFPKVVKRVSLGGVSSFNRYRSPSPNKNRGWQTPPANYQPWTPKNVRKSYEDVMVSRETPKLKCISPEKKFILRFYIY</sequence>
<evidence type="ECO:0000313" key="3">
    <source>
        <dbReference type="Proteomes" id="UP001439008"/>
    </source>
</evidence>
<comment type="caution">
    <text evidence="2">The sequence shown here is derived from an EMBL/GenBank/DDBJ whole genome shotgun (WGS) entry which is preliminary data.</text>
</comment>
<evidence type="ECO:0000256" key="1">
    <source>
        <dbReference type="SAM" id="MobiDB-lite"/>
    </source>
</evidence>
<feature type="compositionally biased region" description="Polar residues" evidence="1">
    <location>
        <begin position="96"/>
        <end position="122"/>
    </location>
</feature>
<reference evidence="2 3" key="1">
    <citation type="journal article" date="2024" name="BMC Biol.">
        <title>Comparative genomics of Ascetosporea gives new insight into the evolutionary basis for animal parasitism in Rhizaria.</title>
        <authorList>
            <person name="Hiltunen Thoren M."/>
            <person name="Onut-Brannstrom I."/>
            <person name="Alfjorden A."/>
            <person name="Peckova H."/>
            <person name="Swords F."/>
            <person name="Hooper C."/>
            <person name="Holzer A.S."/>
            <person name="Bass D."/>
            <person name="Burki F."/>
        </authorList>
    </citation>
    <scope>NUCLEOTIDE SEQUENCE [LARGE SCALE GENOMIC DNA]</scope>
    <source>
        <strain evidence="2">20-A016</strain>
    </source>
</reference>
<dbReference type="Proteomes" id="UP001439008">
    <property type="component" value="Unassembled WGS sequence"/>
</dbReference>
<name>A0ABV2AT87_9EUKA</name>
<proteinExistence type="predicted"/>
<evidence type="ECO:0000313" key="2">
    <source>
        <dbReference type="EMBL" id="MES1922876.1"/>
    </source>
</evidence>
<feature type="region of interest" description="Disordered" evidence="1">
    <location>
        <begin position="96"/>
        <end position="123"/>
    </location>
</feature>
<gene>
    <name evidence="2" type="ORF">MHBO_004405</name>
</gene>
<dbReference type="EMBL" id="JBDODL010003947">
    <property type="protein sequence ID" value="MES1922876.1"/>
    <property type="molecule type" value="Genomic_DNA"/>
</dbReference>
<keyword evidence="3" id="KW-1185">Reference proteome</keyword>